<accession>I3SCI7</accession>
<evidence type="ECO:0000313" key="1">
    <source>
        <dbReference type="EMBL" id="AFK37979.1"/>
    </source>
</evidence>
<proteinExistence type="evidence at transcript level"/>
<dbReference type="EMBL" id="BT138184">
    <property type="protein sequence ID" value="AFK37979.1"/>
    <property type="molecule type" value="mRNA"/>
</dbReference>
<sequence>MWLKVWRLVMSYVSNAPSCTSVICSRNCLVPFLTSSIPNLSLDKFMIHKNSLGQKLNTNCSFRFQMKLISNKSIQKLRFSNTRVTNHNNLEHIINTLMIQITLKLSHSLFLGDFQ</sequence>
<name>I3SCI7_MEDTR</name>
<protein>
    <submittedName>
        <fullName evidence="1">Uncharacterized protein</fullName>
    </submittedName>
</protein>
<reference evidence="1" key="1">
    <citation type="submission" date="2012-05" db="EMBL/GenBank/DDBJ databases">
        <authorList>
            <person name="Krishnakumar V."/>
            <person name="Cheung F."/>
            <person name="Xiao Y."/>
            <person name="Chan A."/>
            <person name="Moskal W.A."/>
            <person name="Town C.D."/>
        </authorList>
    </citation>
    <scope>NUCLEOTIDE SEQUENCE</scope>
</reference>
<organism evidence="1">
    <name type="scientific">Medicago truncatula</name>
    <name type="common">Barrel medic</name>
    <name type="synonym">Medicago tribuloides</name>
    <dbReference type="NCBI Taxonomy" id="3880"/>
    <lineage>
        <taxon>Eukaryota</taxon>
        <taxon>Viridiplantae</taxon>
        <taxon>Streptophyta</taxon>
        <taxon>Embryophyta</taxon>
        <taxon>Tracheophyta</taxon>
        <taxon>Spermatophyta</taxon>
        <taxon>Magnoliopsida</taxon>
        <taxon>eudicotyledons</taxon>
        <taxon>Gunneridae</taxon>
        <taxon>Pentapetalae</taxon>
        <taxon>rosids</taxon>
        <taxon>fabids</taxon>
        <taxon>Fabales</taxon>
        <taxon>Fabaceae</taxon>
        <taxon>Papilionoideae</taxon>
        <taxon>50 kb inversion clade</taxon>
        <taxon>NPAAA clade</taxon>
        <taxon>Hologalegina</taxon>
        <taxon>IRL clade</taxon>
        <taxon>Trifolieae</taxon>
        <taxon>Medicago</taxon>
    </lineage>
</organism>
<dbReference type="AlphaFoldDB" id="I3SCI7"/>